<dbReference type="InterPro" id="IPR035976">
    <property type="entry name" value="Sushi/SCR/CCP_sf"/>
</dbReference>
<evidence type="ECO:0000256" key="8">
    <source>
        <dbReference type="ARBA" id="ARBA00023136"/>
    </source>
</evidence>
<dbReference type="RefSeq" id="XP_017676870.1">
    <property type="nucleotide sequence ID" value="XM_017821381.1"/>
</dbReference>
<reference evidence="17" key="1">
    <citation type="submission" date="2025-08" db="UniProtKB">
        <authorList>
            <consortium name="RefSeq"/>
        </authorList>
    </citation>
    <scope>IDENTIFICATION</scope>
</reference>
<evidence type="ECO:0000256" key="5">
    <source>
        <dbReference type="ARBA" id="ARBA00022737"/>
    </source>
</evidence>
<dbReference type="OrthoDB" id="406096at2759"/>
<feature type="disulfide bond" evidence="12">
    <location>
        <begin position="220"/>
        <end position="263"/>
    </location>
</feature>
<dbReference type="Pfam" id="PF00084">
    <property type="entry name" value="Sushi"/>
    <property type="match status" value="4"/>
</dbReference>
<keyword evidence="16" id="KW-1185">Reference proteome</keyword>
<keyword evidence="3" id="KW-0399">Innate immunity</keyword>
<comment type="caution">
    <text evidence="12">Lacks conserved residue(s) required for the propagation of feature annotation.</text>
</comment>
<feature type="domain" description="Sushi" evidence="15">
    <location>
        <begin position="28"/>
        <end position="91"/>
    </location>
</feature>
<dbReference type="PANTHER" id="PTHR19325">
    <property type="entry name" value="COMPLEMENT COMPONENT-RELATED SUSHI DOMAIN-CONTAINING"/>
    <property type="match status" value="1"/>
</dbReference>
<evidence type="ECO:0000256" key="7">
    <source>
        <dbReference type="ARBA" id="ARBA00022875"/>
    </source>
</evidence>
<dbReference type="InterPro" id="IPR050350">
    <property type="entry name" value="Compl-Cell_Adhes-Reg"/>
</dbReference>
<feature type="chain" id="PRO_5026723674" evidence="14">
    <location>
        <begin position="29"/>
        <end position="564"/>
    </location>
</feature>
<evidence type="ECO:0000256" key="10">
    <source>
        <dbReference type="ARBA" id="ARBA00023180"/>
    </source>
</evidence>
<keyword evidence="14" id="KW-0732">Signal</keyword>
<evidence type="ECO:0000256" key="12">
    <source>
        <dbReference type="PROSITE-ProRule" id="PRU00302"/>
    </source>
</evidence>
<name>A0A6J0HRU7_9PASS</name>
<dbReference type="PANTHER" id="PTHR19325:SF317">
    <property type="entry name" value="COMPLEMENT DECAY-ACCELERATING FACTOR"/>
    <property type="match status" value="1"/>
</dbReference>
<comment type="similarity">
    <text evidence="2">Belongs to the receptors of complement activation (RCA) family.</text>
</comment>
<evidence type="ECO:0000256" key="14">
    <source>
        <dbReference type="SAM" id="SignalP"/>
    </source>
</evidence>
<keyword evidence="6" id="KW-0391">Immunity</keyword>
<evidence type="ECO:0000256" key="3">
    <source>
        <dbReference type="ARBA" id="ARBA00022588"/>
    </source>
</evidence>
<evidence type="ECO:0000256" key="1">
    <source>
        <dbReference type="ARBA" id="ARBA00004370"/>
    </source>
</evidence>
<evidence type="ECO:0000313" key="17">
    <source>
        <dbReference type="RefSeq" id="XP_017676870.1"/>
    </source>
</evidence>
<dbReference type="Proteomes" id="UP000504624">
    <property type="component" value="Unplaced"/>
</dbReference>
<evidence type="ECO:0000259" key="15">
    <source>
        <dbReference type="PROSITE" id="PS50923"/>
    </source>
</evidence>
<keyword evidence="9 12" id="KW-1015">Disulfide bond</keyword>
<organism evidence="16 17">
    <name type="scientific">Lepidothrix coronata</name>
    <name type="common">blue-crowned manakin</name>
    <dbReference type="NCBI Taxonomy" id="321398"/>
    <lineage>
        <taxon>Eukaryota</taxon>
        <taxon>Metazoa</taxon>
        <taxon>Chordata</taxon>
        <taxon>Craniata</taxon>
        <taxon>Vertebrata</taxon>
        <taxon>Euteleostomi</taxon>
        <taxon>Archelosauria</taxon>
        <taxon>Archosauria</taxon>
        <taxon>Dinosauria</taxon>
        <taxon>Saurischia</taxon>
        <taxon>Theropoda</taxon>
        <taxon>Coelurosauria</taxon>
        <taxon>Aves</taxon>
        <taxon>Neognathae</taxon>
        <taxon>Neoaves</taxon>
        <taxon>Telluraves</taxon>
        <taxon>Australaves</taxon>
        <taxon>Passeriformes</taxon>
        <taxon>Pipridae</taxon>
        <taxon>Lepidothrix</taxon>
    </lineage>
</organism>
<evidence type="ECO:0000256" key="9">
    <source>
        <dbReference type="ARBA" id="ARBA00023157"/>
    </source>
</evidence>
<gene>
    <name evidence="17" type="primary">LOC108500448</name>
</gene>
<feature type="domain" description="Sushi" evidence="15">
    <location>
        <begin position="157"/>
        <end position="217"/>
    </location>
</feature>
<feature type="signal peptide" evidence="14">
    <location>
        <begin position="1"/>
        <end position="28"/>
    </location>
</feature>
<comment type="function">
    <text evidence="11">This protein recognizes C4b and C3b fragments that condense with cell-surface hydroxyl or amino groups when nascent C4b and C3b are locally generated during C4 and c3 activation. Interaction of daf with cell-associated C4b and C3b polypeptides interferes with their ability to catalyze the conversion of C2 and factor B to enzymatically active C2a and Bb and thereby prevents the formation of C4b2a and C3bBb, the amplification convertases of the complement cascade. Inhibits complement activation by destabilizing and preventing the formation of C3 and C5 convertases, which prevents complement damage.</text>
</comment>
<keyword evidence="8" id="KW-0472">Membrane</keyword>
<keyword evidence="5" id="KW-0677">Repeat</keyword>
<dbReference type="SMART" id="SM00032">
    <property type="entry name" value="CCP"/>
    <property type="match status" value="4"/>
</dbReference>
<evidence type="ECO:0000256" key="13">
    <source>
        <dbReference type="SAM" id="MobiDB-lite"/>
    </source>
</evidence>
<evidence type="ECO:0000313" key="16">
    <source>
        <dbReference type="Proteomes" id="UP000504624"/>
    </source>
</evidence>
<protein>
    <submittedName>
        <fullName evidence="17">Uncharacterized protein LOC108500448</fullName>
    </submittedName>
</protein>
<dbReference type="GO" id="GO:0006958">
    <property type="term" value="P:complement activation, classical pathway"/>
    <property type="evidence" value="ECO:0007669"/>
    <property type="project" value="UniProtKB-KW"/>
</dbReference>
<dbReference type="PROSITE" id="PS50923">
    <property type="entry name" value="SUSHI"/>
    <property type="match status" value="4"/>
</dbReference>
<comment type="subcellular location">
    <subcellularLocation>
        <location evidence="1">Membrane</location>
    </subcellularLocation>
</comment>
<dbReference type="CDD" id="cd00033">
    <property type="entry name" value="CCP"/>
    <property type="match status" value="4"/>
</dbReference>
<dbReference type="Gene3D" id="2.10.70.10">
    <property type="entry name" value="Complement Module, domain 1"/>
    <property type="match status" value="4"/>
</dbReference>
<keyword evidence="7" id="KW-0180">Complement pathway</keyword>
<evidence type="ECO:0000256" key="2">
    <source>
        <dbReference type="ARBA" id="ARBA00010908"/>
    </source>
</evidence>
<evidence type="ECO:0000256" key="11">
    <source>
        <dbReference type="ARBA" id="ARBA00045541"/>
    </source>
</evidence>
<dbReference type="SUPFAM" id="SSF57535">
    <property type="entry name" value="Complement control module/SCR domain"/>
    <property type="match status" value="4"/>
</dbReference>
<proteinExistence type="inferred from homology"/>
<keyword evidence="10" id="KW-0325">Glycoprotein</keyword>
<dbReference type="GO" id="GO:0045087">
    <property type="term" value="P:innate immune response"/>
    <property type="evidence" value="ECO:0007669"/>
    <property type="project" value="UniProtKB-KW"/>
</dbReference>
<feature type="domain" description="Sushi" evidence="15">
    <location>
        <begin position="218"/>
        <end position="282"/>
    </location>
</feature>
<sequence>MGSGRCRSLLPALLLLLVLLLVLPSAWGDCGPLPNISHAEPTEDVKDKQSFSEGSTVRFVCVTGYTKRPFLSDAVQCLTNSQWSHLPEFCGRSCPSPPYVPFAKISQEDQAQNFYPVNTTVKYICRPGFENTTDQLPTSTCLDNLKWSEVPELCRRKSCGIPASPEHGKVITDDHLLGAKATVACDRGYILEGGSASIFCTLWGNEVVWSQLPACQAISCPPPPAIAHGQHDGNSTEKFLYDSVTTYTCDPGLELVGNKSLRCTTENGVLGVWNGAAPECRVSTAAETNQTESSKGNPYWLASILIPSCIVPPVALGILAGIIMRRKDNEKHSYNMNLQKHKVKKGRDAPMCPKKQPVPWNSYFCHTTSCHVCPTCRKQLHDALAPLTVPTRQGCAACEHWLSTSKPRTYSVPSIGDRESQSPAGTSSPAKAVDGQRGHGAGEAGPEWSEAEQPVDHKSSHHICPVCENWLRAHVGQLDSSAVAPREWQDEGPRGPVCSPCTDQLHLSLVHSDTWSSPVVCPLAAEGTPAHLVPQHTPSCHVCPVCAVPTHTHLCQPRHQAPDG</sequence>
<evidence type="ECO:0000256" key="6">
    <source>
        <dbReference type="ARBA" id="ARBA00022859"/>
    </source>
</evidence>
<keyword evidence="4 12" id="KW-0768">Sushi</keyword>
<dbReference type="GeneID" id="108500448"/>
<dbReference type="AlphaFoldDB" id="A0A6J0HRU7"/>
<accession>A0A6J0HRU7</accession>
<dbReference type="GO" id="GO:0016020">
    <property type="term" value="C:membrane"/>
    <property type="evidence" value="ECO:0007669"/>
    <property type="project" value="UniProtKB-SubCell"/>
</dbReference>
<evidence type="ECO:0000256" key="4">
    <source>
        <dbReference type="ARBA" id="ARBA00022659"/>
    </source>
</evidence>
<dbReference type="InterPro" id="IPR000436">
    <property type="entry name" value="Sushi_SCR_CCP_dom"/>
</dbReference>
<feature type="region of interest" description="Disordered" evidence="13">
    <location>
        <begin position="409"/>
        <end position="455"/>
    </location>
</feature>
<feature type="domain" description="Sushi" evidence="15">
    <location>
        <begin position="92"/>
        <end position="156"/>
    </location>
</feature>